<evidence type="ECO:0000313" key="2">
    <source>
        <dbReference type="Proteomes" id="UP001143362"/>
    </source>
</evidence>
<evidence type="ECO:0000313" key="1">
    <source>
        <dbReference type="EMBL" id="MCX2981540.1"/>
    </source>
</evidence>
<dbReference type="InterPro" id="IPR022028">
    <property type="entry name" value="DUF3604"/>
</dbReference>
<dbReference type="Pfam" id="PF12228">
    <property type="entry name" value="DUF3604"/>
    <property type="match status" value="1"/>
</dbReference>
<dbReference type="Proteomes" id="UP001143362">
    <property type="component" value="Unassembled WGS sequence"/>
</dbReference>
<gene>
    <name evidence="1" type="ORF">EYC98_11775</name>
</gene>
<protein>
    <submittedName>
        <fullName evidence="1">DUF3604 domain-containing protein</fullName>
    </submittedName>
</protein>
<dbReference type="InterPro" id="IPR016195">
    <property type="entry name" value="Pol/histidinol_Pase-like"/>
</dbReference>
<accession>A0ABT3TH58</accession>
<comment type="caution">
    <text evidence="1">The sequence shown here is derived from an EMBL/GenBank/DDBJ whole genome shotgun (WGS) entry which is preliminary data.</text>
</comment>
<dbReference type="EMBL" id="SHNN01000002">
    <property type="protein sequence ID" value="MCX2981540.1"/>
    <property type="molecule type" value="Genomic_DNA"/>
</dbReference>
<reference evidence="1" key="1">
    <citation type="submission" date="2019-02" db="EMBL/GenBank/DDBJ databases">
        <authorList>
            <person name="Li S.-H."/>
        </authorList>
    </citation>
    <scope>NUCLEOTIDE SEQUENCE</scope>
    <source>
        <strain evidence="1">IMCC14734</strain>
    </source>
</reference>
<proteinExistence type="predicted"/>
<name>A0ABT3TH58_9GAMM</name>
<keyword evidence="2" id="KW-1185">Reference proteome</keyword>
<dbReference type="RefSeq" id="WP_279245538.1">
    <property type="nucleotide sequence ID" value="NZ_SHNN01000002.1"/>
</dbReference>
<dbReference type="SUPFAM" id="SSF89550">
    <property type="entry name" value="PHP domain-like"/>
    <property type="match status" value="1"/>
</dbReference>
<dbReference type="Gene3D" id="3.20.20.140">
    <property type="entry name" value="Metal-dependent hydrolases"/>
    <property type="match status" value="1"/>
</dbReference>
<organism evidence="1 2">
    <name type="scientific">Candidatus Litorirhabdus singularis</name>
    <dbReference type="NCBI Taxonomy" id="2518993"/>
    <lineage>
        <taxon>Bacteria</taxon>
        <taxon>Pseudomonadati</taxon>
        <taxon>Pseudomonadota</taxon>
        <taxon>Gammaproteobacteria</taxon>
        <taxon>Cellvibrionales</taxon>
        <taxon>Halieaceae</taxon>
        <taxon>Candidatus Litorirhabdus</taxon>
    </lineage>
</organism>
<sequence>MISRLLAVTILLAALVLSYAWLGATGFLGEPQPVGDIHQQPVPATVQAARQAQQQSAFKAVAENAEKQILFGDFHVHTTWSNDAYVASLPISGGEGSHPPADACDYARYCSGLDFWSINDHAISLNQRRWREIKESVRQCNAVSGEENPDVVAFLGYEWTQADPTNANSHYGHKNVIFRHTDEERVAKRPIYAETDLGPAAFNPTLISRMMLPLQKWRQQQIYQDWNLYMAEMESEPDCPHDVSSDLLPVDCKEGARSPADLFRKLAEQGHESLVIPHGNTWGMYTPPNITWDKQLAGANQNEQFQYLIEVFSGHGNSEEYRAFNDRAYDPEGKVYCPAPSPDYLPTCVQAGRIVRQRCMSAGETAAECDRRELMARQYAVESDYPLATVPRSEPNDWLDAGQCRDCFLPAYTFRPGGSAQYALALGNFDDPDTPRRFRFGFLASSDNHTARPGTGYKERNRRHNVEGFSLADKFTRDFLMRKQPGPVPFSVPVESDVAFDQGLLLTHAERASSFYLTGGLVAVHAPRKDRDAIWNAVQSKETYGTSGDRILLWFDLLNAGAAGGQLAPMGSEVSLSENPRFQVRAVGALRQRPGCPDSSVNALGQERLARLCYGECFNPGDERKLITRIEVVRIRPQTRPGEPISGLIEDTWLTHHCPPDPNGCQFDFEDPDFNSTGRETVYYVRAIEEASEAVNAALMRCQYDDNGHCTSANICAGSPLFTDPADDCLASNEERAWSSPIFVSHSE</sequence>